<dbReference type="InterPro" id="IPR001180">
    <property type="entry name" value="CNH_dom"/>
</dbReference>
<reference evidence="2 3" key="1">
    <citation type="journal article" date="2024" name="BMC Genomics">
        <title>Genome assembly of redclaw crayfish (Cherax quadricarinatus) provides insights into its immune adaptation and hypoxia tolerance.</title>
        <authorList>
            <person name="Liu Z."/>
            <person name="Zheng J."/>
            <person name="Li H."/>
            <person name="Fang K."/>
            <person name="Wang S."/>
            <person name="He J."/>
            <person name="Zhou D."/>
            <person name="Weng S."/>
            <person name="Chi M."/>
            <person name="Gu Z."/>
            <person name="He J."/>
            <person name="Li F."/>
            <person name="Wang M."/>
        </authorList>
    </citation>
    <scope>NUCLEOTIDE SEQUENCE [LARGE SCALE GENOMIC DNA]</scope>
    <source>
        <strain evidence="2">ZL_2023a</strain>
    </source>
</reference>
<accession>A0AAW0Y025</accession>
<protein>
    <recommendedName>
        <fullName evidence="1">CNH domain-containing protein</fullName>
    </recommendedName>
</protein>
<evidence type="ECO:0000313" key="3">
    <source>
        <dbReference type="Proteomes" id="UP001445076"/>
    </source>
</evidence>
<comment type="caution">
    <text evidence="2">The sequence shown here is derived from an EMBL/GenBank/DDBJ whole genome shotgun (WGS) entry which is preliminary data.</text>
</comment>
<evidence type="ECO:0000313" key="2">
    <source>
        <dbReference type="EMBL" id="KAK8750165.1"/>
    </source>
</evidence>
<dbReference type="PROSITE" id="PS50219">
    <property type="entry name" value="CNH"/>
    <property type="match status" value="1"/>
</dbReference>
<evidence type="ECO:0000259" key="1">
    <source>
        <dbReference type="PROSITE" id="PS50219"/>
    </source>
</evidence>
<keyword evidence="3" id="KW-1185">Reference proteome</keyword>
<dbReference type="EMBL" id="JARKIK010000008">
    <property type="protein sequence ID" value="KAK8750165.1"/>
    <property type="molecule type" value="Genomic_DNA"/>
</dbReference>
<feature type="non-terminal residue" evidence="2">
    <location>
        <position position="1"/>
    </location>
</feature>
<organism evidence="2 3">
    <name type="scientific">Cherax quadricarinatus</name>
    <name type="common">Australian red claw crayfish</name>
    <dbReference type="NCBI Taxonomy" id="27406"/>
    <lineage>
        <taxon>Eukaryota</taxon>
        <taxon>Metazoa</taxon>
        <taxon>Ecdysozoa</taxon>
        <taxon>Arthropoda</taxon>
        <taxon>Crustacea</taxon>
        <taxon>Multicrustacea</taxon>
        <taxon>Malacostraca</taxon>
        <taxon>Eumalacostraca</taxon>
        <taxon>Eucarida</taxon>
        <taxon>Decapoda</taxon>
        <taxon>Pleocyemata</taxon>
        <taxon>Astacidea</taxon>
        <taxon>Parastacoidea</taxon>
        <taxon>Parastacidae</taxon>
        <taxon>Cherax</taxon>
    </lineage>
</organism>
<gene>
    <name evidence="2" type="ORF">OTU49_015270</name>
</gene>
<proteinExistence type="predicted"/>
<name>A0AAW0Y025_CHEQU</name>
<sequence>PDFPYEVTCGDSWGDTRLLLATAEGVFLVEEGVAHRLIFDKSVQVKQLSVVEAHGILLLRADKGRDGKIHVFRLSDFEGDEERIKGKVDLKDHRLEKTKGCHLYAISRPGGSHLRMVVAVGRKLLILQWRHSAAWTAWCPASDTDTVEGFQFIREVCVSEAPTIITLVDSPLVSSAGGLTDNKICIGFKHHWDLVSE</sequence>
<dbReference type="AlphaFoldDB" id="A0AAW0Y025"/>
<feature type="non-terminal residue" evidence="2">
    <location>
        <position position="197"/>
    </location>
</feature>
<feature type="domain" description="CNH" evidence="1">
    <location>
        <begin position="4"/>
        <end position="197"/>
    </location>
</feature>
<dbReference type="Proteomes" id="UP001445076">
    <property type="component" value="Unassembled WGS sequence"/>
</dbReference>
<dbReference type="Pfam" id="PF00780">
    <property type="entry name" value="CNH"/>
    <property type="match status" value="1"/>
</dbReference>